<feature type="non-terminal residue" evidence="1">
    <location>
        <position position="76"/>
    </location>
</feature>
<accession>A0ABW3E0Z1</accession>
<dbReference type="GO" id="GO:0032259">
    <property type="term" value="P:methylation"/>
    <property type="evidence" value="ECO:0007669"/>
    <property type="project" value="UniProtKB-KW"/>
</dbReference>
<evidence type="ECO:0000313" key="1">
    <source>
        <dbReference type="EMBL" id="MFD0889758.1"/>
    </source>
</evidence>
<name>A0ABW3E0Z1_9ACTN</name>
<keyword evidence="1" id="KW-0808">Transferase</keyword>
<dbReference type="EMBL" id="JBHTHX010002011">
    <property type="protein sequence ID" value="MFD0889758.1"/>
    <property type="molecule type" value="Genomic_DNA"/>
</dbReference>
<keyword evidence="2" id="KW-1185">Reference proteome</keyword>
<proteinExistence type="predicted"/>
<dbReference type="GO" id="GO:0008168">
    <property type="term" value="F:methyltransferase activity"/>
    <property type="evidence" value="ECO:0007669"/>
    <property type="project" value="UniProtKB-KW"/>
</dbReference>
<protein>
    <submittedName>
        <fullName evidence="1">SAM-dependent methyltransferase</fullName>
    </submittedName>
</protein>
<reference evidence="2" key="1">
    <citation type="journal article" date="2019" name="Int. J. Syst. Evol. Microbiol.">
        <title>The Global Catalogue of Microorganisms (GCM) 10K type strain sequencing project: providing services to taxonomists for standard genome sequencing and annotation.</title>
        <authorList>
            <consortium name="The Broad Institute Genomics Platform"/>
            <consortium name="The Broad Institute Genome Sequencing Center for Infectious Disease"/>
            <person name="Wu L."/>
            <person name="Ma J."/>
        </authorList>
    </citation>
    <scope>NUCLEOTIDE SEQUENCE [LARGE SCALE GENOMIC DNA]</scope>
    <source>
        <strain evidence="2">CCUG 62974</strain>
    </source>
</reference>
<evidence type="ECO:0000313" key="2">
    <source>
        <dbReference type="Proteomes" id="UP001597024"/>
    </source>
</evidence>
<comment type="caution">
    <text evidence="1">The sequence shown here is derived from an EMBL/GenBank/DDBJ whole genome shotgun (WGS) entry which is preliminary data.</text>
</comment>
<dbReference type="Proteomes" id="UP001597024">
    <property type="component" value="Unassembled WGS sequence"/>
</dbReference>
<gene>
    <name evidence="1" type="ORF">ACFQ08_34905</name>
</gene>
<organism evidence="1 2">
    <name type="scientific">Streptosporangium algeriense</name>
    <dbReference type="NCBI Taxonomy" id="1682748"/>
    <lineage>
        <taxon>Bacteria</taxon>
        <taxon>Bacillati</taxon>
        <taxon>Actinomycetota</taxon>
        <taxon>Actinomycetes</taxon>
        <taxon>Streptosporangiales</taxon>
        <taxon>Streptosporangiaceae</taxon>
        <taxon>Streptosporangium</taxon>
    </lineage>
</organism>
<keyword evidence="1" id="KW-0489">Methyltransferase</keyword>
<sequence length="76" mass="8086">MELDSFLGLLTPRGQEALAAAETAGDDPVAAVTRLRRTYDADLTSAALTQAALRRRAVEKFGADAGVMYFTPNGLE</sequence>